<keyword evidence="2" id="KW-1133">Transmembrane helix</keyword>
<dbReference type="OrthoDB" id="6455416at2"/>
<evidence type="ECO:0000256" key="2">
    <source>
        <dbReference type="SAM" id="Phobius"/>
    </source>
</evidence>
<dbReference type="Proteomes" id="UP000010290">
    <property type="component" value="Chromosome"/>
</dbReference>
<reference evidence="4 5" key="1">
    <citation type="journal article" date="2012" name="BMC Genomics">
        <title>Comparative genomics of bacteria in the genus Providencia isolated from wild Drosophila melanogaster.</title>
        <authorList>
            <person name="Galac M.R."/>
            <person name="Lazzaro B.P."/>
        </authorList>
    </citation>
    <scope>NUCLEOTIDE SEQUENCE [LARGE SCALE GENOMIC DNA]</scope>
    <source>
        <strain evidence="4 5">DSM 19967</strain>
    </source>
</reference>
<feature type="domain" description="Prepilin peptidase dependent protein C-like C-terminal" evidence="3">
    <location>
        <begin position="34"/>
        <end position="114"/>
    </location>
</feature>
<dbReference type="HOGENOM" id="CLU_143487_0_0_6"/>
<proteinExistence type="predicted"/>
<dbReference type="Pfam" id="PF07963">
    <property type="entry name" value="N_methyl"/>
    <property type="match status" value="1"/>
</dbReference>
<keyword evidence="2" id="KW-0812">Transmembrane</keyword>
<gene>
    <name evidence="4" type="ORF">OO7_04849</name>
</gene>
<dbReference type="RefSeq" id="WP_008914834.1">
    <property type="nucleotide sequence ID" value="NZ_CM001773.1"/>
</dbReference>
<dbReference type="PATRIC" id="fig|1141660.3.peg.983"/>
<sequence>MKQNQIIQQQGFALIESIIAMVVFAILLVALLNYSQYITLNFNQIFQHSAVIRELNSQLEYKSSMKAVERENQKPLSPNWQLNLQDFSVSENCTDTTVALSNPRQKFVLTRRVCRTGDNNVSGLSF</sequence>
<keyword evidence="2" id="KW-0472">Membrane</keyword>
<dbReference type="InterPro" id="IPR022204">
    <property type="entry name" value="PpdC-like_C"/>
</dbReference>
<organism evidence="4 5">
    <name type="scientific">Providencia sneebia DSM 19967</name>
    <dbReference type="NCBI Taxonomy" id="1141660"/>
    <lineage>
        <taxon>Bacteria</taxon>
        <taxon>Pseudomonadati</taxon>
        <taxon>Pseudomonadota</taxon>
        <taxon>Gammaproteobacteria</taxon>
        <taxon>Enterobacterales</taxon>
        <taxon>Morganellaceae</taxon>
        <taxon>Providencia</taxon>
    </lineage>
</organism>
<comment type="subcellular location">
    <subcellularLocation>
        <location evidence="1">Membrane</location>
        <topology evidence="1">Single-pass membrane protein</topology>
    </subcellularLocation>
</comment>
<evidence type="ECO:0000313" key="5">
    <source>
        <dbReference type="Proteomes" id="UP000010290"/>
    </source>
</evidence>
<dbReference type="GO" id="GO:0016020">
    <property type="term" value="C:membrane"/>
    <property type="evidence" value="ECO:0007669"/>
    <property type="project" value="UniProtKB-SubCell"/>
</dbReference>
<evidence type="ECO:0000313" key="4">
    <source>
        <dbReference type="EMBL" id="EKT60127.1"/>
    </source>
</evidence>
<dbReference type="EMBL" id="AKKN01000005">
    <property type="protein sequence ID" value="EKT60127.1"/>
    <property type="molecule type" value="Genomic_DNA"/>
</dbReference>
<dbReference type="NCBIfam" id="TIGR02532">
    <property type="entry name" value="IV_pilin_GFxxxE"/>
    <property type="match status" value="1"/>
</dbReference>
<dbReference type="Pfam" id="PF12528">
    <property type="entry name" value="T2SSppdC"/>
    <property type="match status" value="1"/>
</dbReference>
<dbReference type="InterPro" id="IPR012902">
    <property type="entry name" value="N_methyl_site"/>
</dbReference>
<dbReference type="AlphaFoldDB" id="K8WRR0"/>
<protein>
    <submittedName>
        <fullName evidence="4">Prepilin peptidase dependent protein c</fullName>
    </submittedName>
</protein>
<name>K8WRR0_9GAMM</name>
<evidence type="ECO:0000259" key="3">
    <source>
        <dbReference type="Pfam" id="PF12528"/>
    </source>
</evidence>
<comment type="caution">
    <text evidence="4">The sequence shown here is derived from an EMBL/GenBank/DDBJ whole genome shotgun (WGS) entry which is preliminary data.</text>
</comment>
<feature type="transmembrane region" description="Helical" evidence="2">
    <location>
        <begin position="12"/>
        <end position="34"/>
    </location>
</feature>
<accession>K8WRR0</accession>
<evidence type="ECO:0000256" key="1">
    <source>
        <dbReference type="ARBA" id="ARBA00004167"/>
    </source>
</evidence>
<keyword evidence="5" id="KW-1185">Reference proteome</keyword>